<organism evidence="6 7">
    <name type="scientific">Fusibacter paucivorans</name>
    <dbReference type="NCBI Taxonomy" id="76009"/>
    <lineage>
        <taxon>Bacteria</taxon>
        <taxon>Bacillati</taxon>
        <taxon>Bacillota</taxon>
        <taxon>Clostridia</taxon>
        <taxon>Eubacteriales</taxon>
        <taxon>Eubacteriales Family XII. Incertae Sedis</taxon>
        <taxon>Fusibacter</taxon>
    </lineage>
</organism>
<evidence type="ECO:0000313" key="7">
    <source>
        <dbReference type="Proteomes" id="UP000746471"/>
    </source>
</evidence>
<keyword evidence="7" id="KW-1185">Reference proteome</keyword>
<keyword evidence="1" id="KW-0805">Transcription regulation</keyword>
<dbReference type="SMART" id="SM00419">
    <property type="entry name" value="HTH_CRP"/>
    <property type="match status" value="1"/>
</dbReference>
<dbReference type="SUPFAM" id="SSF51206">
    <property type="entry name" value="cAMP-binding domain-like"/>
    <property type="match status" value="1"/>
</dbReference>
<reference evidence="6 7" key="1">
    <citation type="submission" date="2021-05" db="EMBL/GenBank/DDBJ databases">
        <title>Fusibacter ferrireducens sp. nov., an anaerobic, sulfur- and Fe-reducing bacterium isolated from the mangrove sediment.</title>
        <authorList>
            <person name="Qiu D."/>
        </authorList>
    </citation>
    <scope>NUCLEOTIDE SEQUENCE [LARGE SCALE GENOMIC DNA]</scope>
    <source>
        <strain evidence="6 7">DSM 12116</strain>
    </source>
</reference>
<dbReference type="Pfam" id="PF13545">
    <property type="entry name" value="HTH_Crp_2"/>
    <property type="match status" value="1"/>
</dbReference>
<evidence type="ECO:0000256" key="1">
    <source>
        <dbReference type="ARBA" id="ARBA00023015"/>
    </source>
</evidence>
<dbReference type="InterPro" id="IPR050397">
    <property type="entry name" value="Env_Response_Regulators"/>
</dbReference>
<dbReference type="PANTHER" id="PTHR24567:SF58">
    <property type="entry name" value="CYCLIC AMP-BINDING REGULATORY PROTEIN"/>
    <property type="match status" value="1"/>
</dbReference>
<dbReference type="CDD" id="cd00038">
    <property type="entry name" value="CAP_ED"/>
    <property type="match status" value="1"/>
</dbReference>
<sequence>MEYIFQKDLQKTDANALETLQRTPIFDGITAKEISDMLSCLNPRIYAYEKGETIATSEDDFFGLGIILEGIVLVAKESLAGNRMIMSVLRQGDMFGEMACFSPNPKWPANISSQTEAEVLFISPERVISQCEKLCAGHQRLIRNLLRIMSTKAMLLNRKVDYLTLKTLRGKLCAFLIEEYKRSGSMMFMLQMNRDEIADFLNVTRPSVSRELGKMRDEGLIDYHKATFKILDYDKLRESVV</sequence>
<dbReference type="PROSITE" id="PS50042">
    <property type="entry name" value="CNMP_BINDING_3"/>
    <property type="match status" value="1"/>
</dbReference>
<feature type="domain" description="HTH crp-type" evidence="5">
    <location>
        <begin position="166"/>
        <end position="234"/>
    </location>
</feature>
<evidence type="ECO:0000256" key="3">
    <source>
        <dbReference type="ARBA" id="ARBA00023163"/>
    </source>
</evidence>
<keyword evidence="3" id="KW-0804">Transcription</keyword>
<feature type="domain" description="Cyclic nucleotide-binding" evidence="4">
    <location>
        <begin position="25"/>
        <end position="123"/>
    </location>
</feature>
<evidence type="ECO:0000313" key="6">
    <source>
        <dbReference type="EMBL" id="MBS7525730.1"/>
    </source>
</evidence>
<evidence type="ECO:0000256" key="2">
    <source>
        <dbReference type="ARBA" id="ARBA00023125"/>
    </source>
</evidence>
<dbReference type="PRINTS" id="PR00034">
    <property type="entry name" value="HTHCRP"/>
</dbReference>
<dbReference type="InterPro" id="IPR014710">
    <property type="entry name" value="RmlC-like_jellyroll"/>
</dbReference>
<gene>
    <name evidence="6" type="ORF">KHM83_03460</name>
</gene>
<accession>A0ABS5PKN0</accession>
<dbReference type="PANTHER" id="PTHR24567">
    <property type="entry name" value="CRP FAMILY TRANSCRIPTIONAL REGULATORY PROTEIN"/>
    <property type="match status" value="1"/>
</dbReference>
<dbReference type="InterPro" id="IPR012318">
    <property type="entry name" value="HTH_CRP"/>
</dbReference>
<dbReference type="Proteomes" id="UP000746471">
    <property type="component" value="Unassembled WGS sequence"/>
</dbReference>
<protein>
    <submittedName>
        <fullName evidence="6">Crp/Fnr family transcriptional regulator</fullName>
    </submittedName>
</protein>
<dbReference type="PROSITE" id="PS51063">
    <property type="entry name" value="HTH_CRP_2"/>
    <property type="match status" value="1"/>
</dbReference>
<dbReference type="InterPro" id="IPR036390">
    <property type="entry name" value="WH_DNA-bd_sf"/>
</dbReference>
<evidence type="ECO:0000259" key="4">
    <source>
        <dbReference type="PROSITE" id="PS50042"/>
    </source>
</evidence>
<name>A0ABS5PKN0_9FIRM</name>
<dbReference type="Gene3D" id="2.60.120.10">
    <property type="entry name" value="Jelly Rolls"/>
    <property type="match status" value="1"/>
</dbReference>
<dbReference type="InterPro" id="IPR018490">
    <property type="entry name" value="cNMP-bd_dom_sf"/>
</dbReference>
<dbReference type="InterPro" id="IPR000595">
    <property type="entry name" value="cNMP-bd_dom"/>
</dbReference>
<proteinExistence type="predicted"/>
<dbReference type="EMBL" id="JAHBCL010000004">
    <property type="protein sequence ID" value="MBS7525730.1"/>
    <property type="molecule type" value="Genomic_DNA"/>
</dbReference>
<comment type="caution">
    <text evidence="6">The sequence shown here is derived from an EMBL/GenBank/DDBJ whole genome shotgun (WGS) entry which is preliminary data.</text>
</comment>
<keyword evidence="2" id="KW-0238">DNA-binding</keyword>
<dbReference type="SUPFAM" id="SSF46785">
    <property type="entry name" value="Winged helix' DNA-binding domain"/>
    <property type="match status" value="1"/>
</dbReference>
<dbReference type="Pfam" id="PF00027">
    <property type="entry name" value="cNMP_binding"/>
    <property type="match status" value="1"/>
</dbReference>
<dbReference type="RefSeq" id="WP_213235514.1">
    <property type="nucleotide sequence ID" value="NZ_JAHBCL010000004.1"/>
</dbReference>
<evidence type="ECO:0000259" key="5">
    <source>
        <dbReference type="PROSITE" id="PS51063"/>
    </source>
</evidence>